<sequence length="79" mass="9157">MSYGVIQMLSKQFCLPFININLSIRSIMKICGSEDYWMLFVLPLWTLAVNTSHENWDSSNLKLCSLGIQFLKWVYSTST</sequence>
<accession>A0A2P2M3B6</accession>
<dbReference type="EMBL" id="GGEC01044218">
    <property type="protein sequence ID" value="MBX24702.1"/>
    <property type="molecule type" value="Transcribed_RNA"/>
</dbReference>
<reference evidence="1" key="1">
    <citation type="submission" date="2018-02" db="EMBL/GenBank/DDBJ databases">
        <title>Rhizophora mucronata_Transcriptome.</title>
        <authorList>
            <person name="Meera S.P."/>
            <person name="Sreeshan A."/>
            <person name="Augustine A."/>
        </authorList>
    </citation>
    <scope>NUCLEOTIDE SEQUENCE</scope>
    <source>
        <tissue evidence="1">Leaf</tissue>
    </source>
</reference>
<protein>
    <submittedName>
        <fullName evidence="1">Uncharacterized protein</fullName>
    </submittedName>
</protein>
<organism evidence="1">
    <name type="scientific">Rhizophora mucronata</name>
    <name type="common">Asiatic mangrove</name>
    <dbReference type="NCBI Taxonomy" id="61149"/>
    <lineage>
        <taxon>Eukaryota</taxon>
        <taxon>Viridiplantae</taxon>
        <taxon>Streptophyta</taxon>
        <taxon>Embryophyta</taxon>
        <taxon>Tracheophyta</taxon>
        <taxon>Spermatophyta</taxon>
        <taxon>Magnoliopsida</taxon>
        <taxon>eudicotyledons</taxon>
        <taxon>Gunneridae</taxon>
        <taxon>Pentapetalae</taxon>
        <taxon>rosids</taxon>
        <taxon>fabids</taxon>
        <taxon>Malpighiales</taxon>
        <taxon>Rhizophoraceae</taxon>
        <taxon>Rhizophora</taxon>
    </lineage>
</organism>
<proteinExistence type="predicted"/>
<dbReference type="AlphaFoldDB" id="A0A2P2M3B6"/>
<name>A0A2P2M3B6_RHIMU</name>
<evidence type="ECO:0000313" key="1">
    <source>
        <dbReference type="EMBL" id="MBX24702.1"/>
    </source>
</evidence>